<sequence>MKIPVPVIDLFAGPGGLGEGFSSIGSGTAFNIRLSIEMEEWAHKTLTLRSFYRQFETDKVPDQYYEFVSQPFTDVGLNQLLASFPEGDKARAEACRLTLGEDNEQIYEKLNKITEGFNRGQHWVLIGGPPCQAYSLAGRVRNQGKKDYKAENDHRHFLYKEYLQIIAKYHPSVFVMENVKGILSSNVNGQNIFDNITEDLRNPNDLYASANGSTAQYKLFSLVNSSIREGDLKPAEFIIKSEDFGIPQKRHRVIILGVRTDIDVVPETLVKKAHKISVNSAISDLPALRSGLSKVKNAGLREWVEAISDFPHIKKTDFTDPPDQLDELLRRIKASIFQIQSDSRNEMDNLQKNPSRNKVFKPSWFYNPRLKSICNHESRTHMKSDLHRYLFVSCFGELFGRSPKLSEFPEQLLPNHKNAKLLSSITNFVDRFKVQLSDKPSTTVTCHISKDGHYYIHPDPTQCRSLTVREAARLQTFPDDYFFCGPRTKQYHQVGNAVPPLLANKIAAIIKKLLDEADRDG</sequence>
<dbReference type="GO" id="GO:0044027">
    <property type="term" value="P:negative regulation of gene expression via chromosomal CpG island methylation"/>
    <property type="evidence" value="ECO:0007669"/>
    <property type="project" value="TreeGrafter"/>
</dbReference>
<dbReference type="PATRIC" id="fig|1307761.3.peg.667"/>
<dbReference type="PROSITE" id="PS51679">
    <property type="entry name" value="SAM_MT_C5"/>
    <property type="match status" value="1"/>
</dbReference>
<dbReference type="GO" id="GO:0003886">
    <property type="term" value="F:DNA (cytosine-5-)-methyltransferase activity"/>
    <property type="evidence" value="ECO:0007669"/>
    <property type="project" value="UniProtKB-EC"/>
</dbReference>
<feature type="active site" evidence="7">
    <location>
        <position position="131"/>
    </location>
</feature>
<gene>
    <name evidence="9" type="ORF">L21SP2_0666</name>
</gene>
<keyword evidence="3 7" id="KW-0808">Transferase</keyword>
<dbReference type="STRING" id="1307761.L21SP2_0666"/>
<protein>
    <recommendedName>
        <fullName evidence="1">DNA (cytosine-5-)-methyltransferase</fullName>
        <ecNumber evidence="1">2.1.1.37</ecNumber>
    </recommendedName>
</protein>
<dbReference type="PANTHER" id="PTHR10629:SF52">
    <property type="entry name" value="DNA (CYTOSINE-5)-METHYLTRANSFERASE 1"/>
    <property type="match status" value="1"/>
</dbReference>
<dbReference type="OrthoDB" id="9813719at2"/>
<name>V5WEP4_9SPIO</name>
<dbReference type="AlphaFoldDB" id="V5WEP4"/>
<dbReference type="EMBL" id="CP006939">
    <property type="protein sequence ID" value="AHC14095.1"/>
    <property type="molecule type" value="Genomic_DNA"/>
</dbReference>
<dbReference type="Proteomes" id="UP000018680">
    <property type="component" value="Chromosome"/>
</dbReference>
<dbReference type="EC" id="2.1.1.37" evidence="1"/>
<dbReference type="GO" id="GO:0009307">
    <property type="term" value="P:DNA restriction-modification system"/>
    <property type="evidence" value="ECO:0007669"/>
    <property type="project" value="UniProtKB-KW"/>
</dbReference>
<dbReference type="KEGG" id="slr:L21SP2_0666"/>
<evidence type="ECO:0000256" key="1">
    <source>
        <dbReference type="ARBA" id="ARBA00011975"/>
    </source>
</evidence>
<keyword evidence="10" id="KW-1185">Reference proteome</keyword>
<keyword evidence="2 7" id="KW-0489">Methyltransferase</keyword>
<dbReference type="InterPro" id="IPR050390">
    <property type="entry name" value="C5-Methyltransferase"/>
</dbReference>
<dbReference type="eggNOG" id="COG0270">
    <property type="taxonomic scope" value="Bacteria"/>
</dbReference>
<reference evidence="9 10" key="1">
    <citation type="journal article" date="2015" name="Stand. Genomic Sci.">
        <title>Complete genome sequence and description of Salinispira pacifica gen. nov., sp. nov., a novel spirochaete isolated form a hypersaline microbial mat.</title>
        <authorList>
            <person name="Ben Hania W."/>
            <person name="Joseph M."/>
            <person name="Schumann P."/>
            <person name="Bunk B."/>
            <person name="Fiebig A."/>
            <person name="Sproer C."/>
            <person name="Klenk H.P."/>
            <person name="Fardeau M.L."/>
            <person name="Spring S."/>
        </authorList>
    </citation>
    <scope>NUCLEOTIDE SEQUENCE [LARGE SCALE GENOMIC DNA]</scope>
    <source>
        <strain evidence="9 10">L21-RPul-D2</strain>
    </source>
</reference>
<dbReference type="Gene3D" id="3.40.50.150">
    <property type="entry name" value="Vaccinia Virus protein VP39"/>
    <property type="match status" value="1"/>
</dbReference>
<dbReference type="SUPFAM" id="SSF53335">
    <property type="entry name" value="S-adenosyl-L-methionine-dependent methyltransferases"/>
    <property type="match status" value="1"/>
</dbReference>
<dbReference type="NCBIfam" id="TIGR00675">
    <property type="entry name" value="dcm"/>
    <property type="match status" value="1"/>
</dbReference>
<dbReference type="InterPro" id="IPR029063">
    <property type="entry name" value="SAM-dependent_MTases_sf"/>
</dbReference>
<evidence type="ECO:0000313" key="9">
    <source>
        <dbReference type="EMBL" id="AHC14095.1"/>
    </source>
</evidence>
<evidence type="ECO:0000256" key="5">
    <source>
        <dbReference type="ARBA" id="ARBA00022747"/>
    </source>
</evidence>
<evidence type="ECO:0000256" key="8">
    <source>
        <dbReference type="RuleBase" id="RU000416"/>
    </source>
</evidence>
<dbReference type="GO" id="GO:0032259">
    <property type="term" value="P:methylation"/>
    <property type="evidence" value="ECO:0007669"/>
    <property type="project" value="UniProtKB-KW"/>
</dbReference>
<evidence type="ECO:0000313" key="10">
    <source>
        <dbReference type="Proteomes" id="UP000018680"/>
    </source>
</evidence>
<keyword evidence="5" id="KW-0680">Restriction system</keyword>
<evidence type="ECO:0000256" key="4">
    <source>
        <dbReference type="ARBA" id="ARBA00022691"/>
    </source>
</evidence>
<accession>V5WEP4</accession>
<dbReference type="PRINTS" id="PR00105">
    <property type="entry name" value="C5METTRFRASE"/>
</dbReference>
<evidence type="ECO:0000256" key="7">
    <source>
        <dbReference type="PROSITE-ProRule" id="PRU01016"/>
    </source>
</evidence>
<evidence type="ECO:0000256" key="6">
    <source>
        <dbReference type="ARBA" id="ARBA00047422"/>
    </source>
</evidence>
<dbReference type="InterPro" id="IPR001525">
    <property type="entry name" value="C5_MeTfrase"/>
</dbReference>
<dbReference type="Gene3D" id="3.90.120.10">
    <property type="entry name" value="DNA Methylase, subunit A, domain 2"/>
    <property type="match status" value="1"/>
</dbReference>
<organism evidence="9 10">
    <name type="scientific">Salinispira pacifica</name>
    <dbReference type="NCBI Taxonomy" id="1307761"/>
    <lineage>
        <taxon>Bacteria</taxon>
        <taxon>Pseudomonadati</taxon>
        <taxon>Spirochaetota</taxon>
        <taxon>Spirochaetia</taxon>
        <taxon>Spirochaetales</taxon>
        <taxon>Spirochaetaceae</taxon>
        <taxon>Salinispira</taxon>
    </lineage>
</organism>
<dbReference type="REBASE" id="75955">
    <property type="entry name" value="M.SpaD2III"/>
</dbReference>
<proteinExistence type="inferred from homology"/>
<dbReference type="RefSeq" id="WP_024267026.1">
    <property type="nucleotide sequence ID" value="NC_023035.1"/>
</dbReference>
<keyword evidence="4 7" id="KW-0949">S-adenosyl-L-methionine</keyword>
<dbReference type="HOGENOM" id="CLU_006958_2_4_12"/>
<comment type="similarity">
    <text evidence="7 8">Belongs to the class I-like SAM-binding methyltransferase superfamily. C5-methyltransferase family.</text>
</comment>
<comment type="catalytic activity">
    <reaction evidence="6">
        <text>a 2'-deoxycytidine in DNA + S-adenosyl-L-methionine = a 5-methyl-2'-deoxycytidine in DNA + S-adenosyl-L-homocysteine + H(+)</text>
        <dbReference type="Rhea" id="RHEA:13681"/>
        <dbReference type="Rhea" id="RHEA-COMP:11369"/>
        <dbReference type="Rhea" id="RHEA-COMP:11370"/>
        <dbReference type="ChEBI" id="CHEBI:15378"/>
        <dbReference type="ChEBI" id="CHEBI:57856"/>
        <dbReference type="ChEBI" id="CHEBI:59789"/>
        <dbReference type="ChEBI" id="CHEBI:85452"/>
        <dbReference type="ChEBI" id="CHEBI:85454"/>
        <dbReference type="EC" id="2.1.1.37"/>
    </reaction>
</comment>
<evidence type="ECO:0000256" key="2">
    <source>
        <dbReference type="ARBA" id="ARBA00022603"/>
    </source>
</evidence>
<dbReference type="Pfam" id="PF00145">
    <property type="entry name" value="DNA_methylase"/>
    <property type="match status" value="1"/>
</dbReference>
<dbReference type="GO" id="GO:0003677">
    <property type="term" value="F:DNA binding"/>
    <property type="evidence" value="ECO:0007669"/>
    <property type="project" value="TreeGrafter"/>
</dbReference>
<dbReference type="PANTHER" id="PTHR10629">
    <property type="entry name" value="CYTOSINE-SPECIFIC METHYLTRANSFERASE"/>
    <property type="match status" value="1"/>
</dbReference>
<evidence type="ECO:0000256" key="3">
    <source>
        <dbReference type="ARBA" id="ARBA00022679"/>
    </source>
</evidence>